<sequence>MRIIARNTLTTYGTANPRADQALKAWYAEAKSASWSQPADVKAAYGNASILKDGRVVFNICGNEFRLVAWINYEFFTIYIRFIGTHREYDQIDAQTI</sequence>
<keyword evidence="2" id="KW-1185">Reference proteome</keyword>
<comment type="caution">
    <text evidence="1">The sequence shown here is derived from an EMBL/GenBank/DDBJ whole genome shotgun (WGS) entry which is preliminary data.</text>
</comment>
<name>A0ABY1QDM1_9BACT</name>
<evidence type="ECO:0000313" key="1">
    <source>
        <dbReference type="EMBL" id="SMP68290.1"/>
    </source>
</evidence>
<dbReference type="InterPro" id="IPR018669">
    <property type="entry name" value="Toxin_HigB"/>
</dbReference>
<evidence type="ECO:0000313" key="2">
    <source>
        <dbReference type="Proteomes" id="UP001158067"/>
    </source>
</evidence>
<protein>
    <submittedName>
        <fullName evidence="1">mRNA interferase HigB</fullName>
    </submittedName>
</protein>
<accession>A0ABY1QDM1</accession>
<organism evidence="1 2">
    <name type="scientific">Neorhodopirellula lusitana</name>
    <dbReference type="NCBI Taxonomy" id="445327"/>
    <lineage>
        <taxon>Bacteria</taxon>
        <taxon>Pseudomonadati</taxon>
        <taxon>Planctomycetota</taxon>
        <taxon>Planctomycetia</taxon>
        <taxon>Pirellulales</taxon>
        <taxon>Pirellulaceae</taxon>
        <taxon>Neorhodopirellula</taxon>
    </lineage>
</organism>
<gene>
    <name evidence="1" type="ORF">SAMN06265222_11136</name>
</gene>
<proteinExistence type="predicted"/>
<reference evidence="1 2" key="1">
    <citation type="submission" date="2017-05" db="EMBL/GenBank/DDBJ databases">
        <authorList>
            <person name="Varghese N."/>
            <person name="Submissions S."/>
        </authorList>
    </citation>
    <scope>NUCLEOTIDE SEQUENCE [LARGE SCALE GENOMIC DNA]</scope>
    <source>
        <strain evidence="1 2">DSM 25457</strain>
    </source>
</reference>
<dbReference type="Pfam" id="PF09907">
    <property type="entry name" value="HigB_toxin"/>
    <property type="match status" value="1"/>
</dbReference>
<dbReference type="EMBL" id="FXUG01000011">
    <property type="protein sequence ID" value="SMP68290.1"/>
    <property type="molecule type" value="Genomic_DNA"/>
</dbReference>
<dbReference type="Proteomes" id="UP001158067">
    <property type="component" value="Unassembled WGS sequence"/>
</dbReference>